<dbReference type="Pfam" id="PF00857">
    <property type="entry name" value="Isochorismatase"/>
    <property type="match status" value="1"/>
</dbReference>
<comment type="similarity">
    <text evidence="1">Belongs to the isochorismatase family.</text>
</comment>
<dbReference type="InterPro" id="IPR000868">
    <property type="entry name" value="Isochorismatase-like_dom"/>
</dbReference>
<dbReference type="RefSeq" id="WP_275476359.1">
    <property type="nucleotide sequence ID" value="NZ_CP162940.1"/>
</dbReference>
<dbReference type="Gene3D" id="3.40.50.850">
    <property type="entry name" value="Isochorismatase-like"/>
    <property type="match status" value="1"/>
</dbReference>
<dbReference type="Proteomes" id="UP001579974">
    <property type="component" value="Unassembled WGS sequence"/>
</dbReference>
<dbReference type="SUPFAM" id="SSF52499">
    <property type="entry name" value="Isochorismatase-like hydrolases"/>
    <property type="match status" value="1"/>
</dbReference>
<dbReference type="PANTHER" id="PTHR43540">
    <property type="entry name" value="PEROXYUREIDOACRYLATE/UREIDOACRYLATE AMIDOHYDROLASE-RELATED"/>
    <property type="match status" value="1"/>
</dbReference>
<keyword evidence="2" id="KW-0378">Hydrolase</keyword>
<evidence type="ECO:0000256" key="1">
    <source>
        <dbReference type="ARBA" id="ARBA00006336"/>
    </source>
</evidence>
<evidence type="ECO:0000313" key="5">
    <source>
        <dbReference type="Proteomes" id="UP001579974"/>
    </source>
</evidence>
<organism evidence="4 5">
    <name type="scientific">Alicyclobacillus fastidiosus</name>
    <dbReference type="NCBI Taxonomy" id="392011"/>
    <lineage>
        <taxon>Bacteria</taxon>
        <taxon>Bacillati</taxon>
        <taxon>Bacillota</taxon>
        <taxon>Bacilli</taxon>
        <taxon>Bacillales</taxon>
        <taxon>Alicyclobacillaceae</taxon>
        <taxon>Alicyclobacillus</taxon>
    </lineage>
</organism>
<dbReference type="InterPro" id="IPR036380">
    <property type="entry name" value="Isochorismatase-like_sf"/>
</dbReference>
<accession>A0ABV5ACP9</accession>
<sequence>MRDFEDYCWRTVVPQETLDIYKAYHRELYIGSRPALLVIDLYNCVFPPGPLPLSETVRLHSSSCGANASNAIQPIRDLLAFARERQIPIFHTTSGARRSGQQEHVRATNRNSTEFSVFDYDFYPAFQPQDREQIIYKDRASAFFGTPLIAHLTHLGINTVIVCGESTSGCVRATVVDGYSFGFHMVVFEETVFDRSTLSHQINLFDLHHKYADVLHLCDLPMYWDRRNGGDIR</sequence>
<dbReference type="EMBL" id="JBDXSU010000004">
    <property type="protein sequence ID" value="MFB5189826.1"/>
    <property type="molecule type" value="Genomic_DNA"/>
</dbReference>
<comment type="caution">
    <text evidence="4">The sequence shown here is derived from an EMBL/GenBank/DDBJ whole genome shotgun (WGS) entry which is preliminary data.</text>
</comment>
<evidence type="ECO:0000256" key="2">
    <source>
        <dbReference type="ARBA" id="ARBA00022801"/>
    </source>
</evidence>
<gene>
    <name evidence="4" type="ORF">KKP3000_003216</name>
</gene>
<keyword evidence="5" id="KW-1185">Reference proteome</keyword>
<evidence type="ECO:0000259" key="3">
    <source>
        <dbReference type="Pfam" id="PF00857"/>
    </source>
</evidence>
<proteinExistence type="inferred from homology"/>
<reference evidence="4 5" key="1">
    <citation type="journal article" date="2024" name="Int. J. Mol. Sci.">
        <title>Exploration of Alicyclobacillus spp. Genome in Search of Antibiotic Resistance.</title>
        <authorList>
            <person name="Bucka-Kolendo J."/>
            <person name="Kiousi D.E."/>
            <person name="Dekowska A."/>
            <person name="Mikolajczuk-Szczyrba A."/>
            <person name="Karadedos D.M."/>
            <person name="Michael P."/>
            <person name="Galanis A."/>
            <person name="Sokolowska B."/>
        </authorList>
    </citation>
    <scope>NUCLEOTIDE SEQUENCE [LARGE SCALE GENOMIC DNA]</scope>
    <source>
        <strain evidence="4 5">KKP 3000</strain>
    </source>
</reference>
<evidence type="ECO:0000313" key="4">
    <source>
        <dbReference type="EMBL" id="MFB5189826.1"/>
    </source>
</evidence>
<feature type="domain" description="Isochorismatase-like" evidence="3">
    <location>
        <begin position="35"/>
        <end position="215"/>
    </location>
</feature>
<dbReference type="PANTHER" id="PTHR43540:SF1">
    <property type="entry name" value="ISOCHORISMATASE HYDROLASE"/>
    <property type="match status" value="1"/>
</dbReference>
<protein>
    <submittedName>
        <fullName evidence="4">Isochorismatase family protein</fullName>
    </submittedName>
</protein>
<dbReference type="InterPro" id="IPR050272">
    <property type="entry name" value="Isochorismatase-like_hydrls"/>
</dbReference>
<name>A0ABV5ACP9_9BACL</name>